<dbReference type="Pfam" id="PF13561">
    <property type="entry name" value="adh_short_C2"/>
    <property type="match status" value="1"/>
</dbReference>
<dbReference type="AlphaFoldDB" id="A0A7W7FTZ9"/>
<dbReference type="Proteomes" id="UP000533598">
    <property type="component" value="Unassembled WGS sequence"/>
</dbReference>
<dbReference type="PRINTS" id="PR00081">
    <property type="entry name" value="GDHRDH"/>
</dbReference>
<keyword evidence="4" id="KW-1185">Reference proteome</keyword>
<dbReference type="InterPro" id="IPR036291">
    <property type="entry name" value="NAD(P)-bd_dom_sf"/>
</dbReference>
<dbReference type="PANTHER" id="PTHR42760:SF123">
    <property type="entry name" value="OXIDOREDUCTASE"/>
    <property type="match status" value="1"/>
</dbReference>
<sequence length="253" mass="25989">MRFEGRTAVVTGGTGGLGRAVCAGFAAEGAAVAVLDVAGAEAFAETLTTAGAVAAGYTVDVRDPAQVTEVMSTIHRDLGGPHILVALAGGSLGTPKDLPDIEPEHLDLVVDVNLKGTFYCCQAALPYLSAAGEGAIVTTSSIGGRQPSPVTGVPYAASKAALVGLTKRLAKEVGPDGVRVNAIAPGLFLTDRLQGMFDGLSQTERDEVLNAIPLRRMPELREAVDPILFLCSAEASYITGVVLDVNGGRFMPL</sequence>
<dbReference type="SUPFAM" id="SSF51735">
    <property type="entry name" value="NAD(P)-binding Rossmann-fold domains"/>
    <property type="match status" value="1"/>
</dbReference>
<dbReference type="CDD" id="cd05233">
    <property type="entry name" value="SDR_c"/>
    <property type="match status" value="1"/>
</dbReference>
<dbReference type="GO" id="GO:0004316">
    <property type="term" value="F:3-oxoacyl-[acyl-carrier-protein] reductase (NADPH) activity"/>
    <property type="evidence" value="ECO:0007669"/>
    <property type="project" value="UniProtKB-EC"/>
</dbReference>
<dbReference type="FunFam" id="3.40.50.720:FF:000084">
    <property type="entry name" value="Short-chain dehydrogenase reductase"/>
    <property type="match status" value="1"/>
</dbReference>
<evidence type="ECO:0000256" key="1">
    <source>
        <dbReference type="ARBA" id="ARBA00006484"/>
    </source>
</evidence>
<proteinExistence type="inferred from homology"/>
<dbReference type="GO" id="GO:0030497">
    <property type="term" value="P:fatty acid elongation"/>
    <property type="evidence" value="ECO:0007669"/>
    <property type="project" value="TreeGrafter"/>
</dbReference>
<dbReference type="Gene3D" id="3.40.50.720">
    <property type="entry name" value="NAD(P)-binding Rossmann-like Domain"/>
    <property type="match status" value="1"/>
</dbReference>
<keyword evidence="2 3" id="KW-0560">Oxidoreductase</keyword>
<organism evidence="3 4">
    <name type="scientific">Crossiella cryophila</name>
    <dbReference type="NCBI Taxonomy" id="43355"/>
    <lineage>
        <taxon>Bacteria</taxon>
        <taxon>Bacillati</taxon>
        <taxon>Actinomycetota</taxon>
        <taxon>Actinomycetes</taxon>
        <taxon>Pseudonocardiales</taxon>
        <taxon>Pseudonocardiaceae</taxon>
        <taxon>Crossiella</taxon>
    </lineage>
</organism>
<name>A0A7W7FTZ9_9PSEU</name>
<dbReference type="RefSeq" id="WP_185003487.1">
    <property type="nucleotide sequence ID" value="NZ_BAAAUI010000047.1"/>
</dbReference>
<evidence type="ECO:0000313" key="3">
    <source>
        <dbReference type="EMBL" id="MBB4677555.1"/>
    </source>
</evidence>
<evidence type="ECO:0000256" key="2">
    <source>
        <dbReference type="ARBA" id="ARBA00023002"/>
    </source>
</evidence>
<comment type="similarity">
    <text evidence="1">Belongs to the short-chain dehydrogenases/reductases (SDR) family.</text>
</comment>
<accession>A0A7W7FTZ9</accession>
<dbReference type="EMBL" id="JACHMH010000001">
    <property type="protein sequence ID" value="MBB4677555.1"/>
    <property type="molecule type" value="Genomic_DNA"/>
</dbReference>
<gene>
    <name evidence="3" type="ORF">HNR67_003673</name>
</gene>
<reference evidence="3 4" key="1">
    <citation type="submission" date="2020-08" db="EMBL/GenBank/DDBJ databases">
        <title>Sequencing the genomes of 1000 actinobacteria strains.</title>
        <authorList>
            <person name="Klenk H.-P."/>
        </authorList>
    </citation>
    <scope>NUCLEOTIDE SEQUENCE [LARGE SCALE GENOMIC DNA]</scope>
    <source>
        <strain evidence="3 4">DSM 44230</strain>
    </source>
</reference>
<evidence type="ECO:0000313" key="4">
    <source>
        <dbReference type="Proteomes" id="UP000533598"/>
    </source>
</evidence>
<dbReference type="EC" id="1.1.1.100" evidence="3"/>
<dbReference type="PRINTS" id="PR00080">
    <property type="entry name" value="SDRFAMILY"/>
</dbReference>
<dbReference type="InterPro" id="IPR002347">
    <property type="entry name" value="SDR_fam"/>
</dbReference>
<protein>
    <submittedName>
        <fullName evidence="3">3-oxoacyl-[acyl-carrier protein] reductase</fullName>
        <ecNumber evidence="3">1.1.1.100</ecNumber>
    </submittedName>
</protein>
<comment type="caution">
    <text evidence="3">The sequence shown here is derived from an EMBL/GenBank/DDBJ whole genome shotgun (WGS) entry which is preliminary data.</text>
</comment>
<dbReference type="PANTHER" id="PTHR42760">
    <property type="entry name" value="SHORT-CHAIN DEHYDROGENASES/REDUCTASES FAMILY MEMBER"/>
    <property type="match status" value="1"/>
</dbReference>